<dbReference type="InterPro" id="IPR051159">
    <property type="entry name" value="Hexapeptide_acetyltransf"/>
</dbReference>
<dbReference type="InterPro" id="IPR001451">
    <property type="entry name" value="Hexapep"/>
</dbReference>
<organism evidence="4 5">
    <name type="scientific">Microbacterium amylolyticum</name>
    <dbReference type="NCBI Taxonomy" id="936337"/>
    <lineage>
        <taxon>Bacteria</taxon>
        <taxon>Bacillati</taxon>
        <taxon>Actinomycetota</taxon>
        <taxon>Actinomycetes</taxon>
        <taxon>Micrococcales</taxon>
        <taxon>Microbacteriaceae</taxon>
        <taxon>Microbacterium</taxon>
    </lineage>
</organism>
<dbReference type="InterPro" id="IPR011004">
    <property type="entry name" value="Trimer_LpxA-like_sf"/>
</dbReference>
<keyword evidence="3" id="KW-0677">Repeat</keyword>
<dbReference type="CDD" id="cd04647">
    <property type="entry name" value="LbH_MAT_like"/>
    <property type="match status" value="1"/>
</dbReference>
<evidence type="ECO:0000313" key="4">
    <source>
        <dbReference type="EMBL" id="MBP2437124.1"/>
    </source>
</evidence>
<gene>
    <name evidence="4" type="ORF">JOF34_001710</name>
</gene>
<accession>A0ABS4ZIN2</accession>
<name>A0ABS4ZIN2_9MICO</name>
<dbReference type="PROSITE" id="PS00101">
    <property type="entry name" value="HEXAPEP_TRANSFERASES"/>
    <property type="match status" value="1"/>
</dbReference>
<dbReference type="Proteomes" id="UP001519362">
    <property type="component" value="Unassembled WGS sequence"/>
</dbReference>
<proteinExistence type="inferred from homology"/>
<reference evidence="4 5" key="1">
    <citation type="submission" date="2021-03" db="EMBL/GenBank/DDBJ databases">
        <title>Sequencing the genomes of 1000 actinobacteria strains.</title>
        <authorList>
            <person name="Klenk H.-P."/>
        </authorList>
    </citation>
    <scope>NUCLEOTIDE SEQUENCE [LARGE SCALE GENOMIC DNA]</scope>
    <source>
        <strain evidence="4 5">DSM 24221</strain>
    </source>
</reference>
<comment type="caution">
    <text evidence="4">The sequence shown here is derived from an EMBL/GenBank/DDBJ whole genome shotgun (WGS) entry which is preliminary data.</text>
</comment>
<dbReference type="SUPFAM" id="SSF51161">
    <property type="entry name" value="Trimeric LpxA-like enzymes"/>
    <property type="match status" value="1"/>
</dbReference>
<keyword evidence="5" id="KW-1185">Reference proteome</keyword>
<dbReference type="InterPro" id="IPR018357">
    <property type="entry name" value="Hexapep_transf_CS"/>
</dbReference>
<dbReference type="PANTHER" id="PTHR23416:SF23">
    <property type="entry name" value="ACETYLTRANSFERASE C18B11.09C-RELATED"/>
    <property type="match status" value="1"/>
</dbReference>
<comment type="similarity">
    <text evidence="1">Belongs to the transferase hexapeptide repeat family.</text>
</comment>
<protein>
    <submittedName>
        <fullName evidence="4">Acetyltransferase-like isoleucine patch superfamily enzyme</fullName>
    </submittedName>
</protein>
<sequence>MNLSASTTTPPDDAKLLDYNAWLFRSEATPEQRERQIARQAEILQRAEGAIGDQCFLSDLAMVQPTRLVLGDGSYVGAHAYLTGTIETGPDCTINVFTVVRGTVRLGEGVRIGAHTSILGFNHSMAPDRPVYKQAGTEVGITVGDDVWIGSNVTIVDGITIGSHAVIGAGAVVTKDVPEWGIVAGNPARFVRDRRHAKTRRKTAHAELASRLAEFSARAKRQREQLIDAC</sequence>
<evidence type="ECO:0000256" key="2">
    <source>
        <dbReference type="ARBA" id="ARBA00022679"/>
    </source>
</evidence>
<evidence type="ECO:0000256" key="3">
    <source>
        <dbReference type="ARBA" id="ARBA00022737"/>
    </source>
</evidence>
<dbReference type="EMBL" id="JAGIOL010000001">
    <property type="protein sequence ID" value="MBP2437124.1"/>
    <property type="molecule type" value="Genomic_DNA"/>
</dbReference>
<evidence type="ECO:0000256" key="1">
    <source>
        <dbReference type="ARBA" id="ARBA00007274"/>
    </source>
</evidence>
<evidence type="ECO:0000313" key="5">
    <source>
        <dbReference type="Proteomes" id="UP001519362"/>
    </source>
</evidence>
<dbReference type="Pfam" id="PF00132">
    <property type="entry name" value="Hexapep"/>
    <property type="match status" value="1"/>
</dbReference>
<dbReference type="Gene3D" id="2.160.10.10">
    <property type="entry name" value="Hexapeptide repeat proteins"/>
    <property type="match status" value="1"/>
</dbReference>
<keyword evidence="2" id="KW-0808">Transferase</keyword>
<dbReference type="PANTHER" id="PTHR23416">
    <property type="entry name" value="SIALIC ACID SYNTHASE-RELATED"/>
    <property type="match status" value="1"/>
</dbReference>
<dbReference type="RefSeq" id="WP_165134728.1">
    <property type="nucleotide sequence ID" value="NZ_CP049253.1"/>
</dbReference>